<comment type="caution">
    <text evidence="2">The sequence shown here is derived from an EMBL/GenBank/DDBJ whole genome shotgun (WGS) entry which is preliminary data.</text>
</comment>
<dbReference type="EMBL" id="PKFO01000005">
    <property type="protein sequence ID" value="PVH21537.1"/>
    <property type="molecule type" value="Genomic_DNA"/>
</dbReference>
<evidence type="ECO:0000313" key="2">
    <source>
        <dbReference type="EMBL" id="PVH21537.1"/>
    </source>
</evidence>
<dbReference type="GeneID" id="37005851"/>
<dbReference type="AlphaFoldDB" id="A0A2V1ATP1"/>
<dbReference type="OrthoDB" id="4084018at2759"/>
<dbReference type="VEuPathDB" id="FungiDB:CXQ85_000518"/>
<accession>A0A2V1ATP1</accession>
<protein>
    <submittedName>
        <fullName evidence="2">Uncharacterized protein</fullName>
    </submittedName>
</protein>
<dbReference type="RefSeq" id="XP_025342477.1">
    <property type="nucleotide sequence ID" value="XM_025484262.1"/>
</dbReference>
<feature type="coiled-coil region" evidence="1">
    <location>
        <begin position="120"/>
        <end position="206"/>
    </location>
</feature>
<organism evidence="2 3">
    <name type="scientific">Candidozyma haemuli</name>
    <dbReference type="NCBI Taxonomy" id="45357"/>
    <lineage>
        <taxon>Eukaryota</taxon>
        <taxon>Fungi</taxon>
        <taxon>Dikarya</taxon>
        <taxon>Ascomycota</taxon>
        <taxon>Saccharomycotina</taxon>
        <taxon>Pichiomycetes</taxon>
        <taxon>Metschnikowiaceae</taxon>
        <taxon>Candidozyma</taxon>
    </lineage>
</organism>
<evidence type="ECO:0000256" key="1">
    <source>
        <dbReference type="SAM" id="Coils"/>
    </source>
</evidence>
<keyword evidence="3" id="KW-1185">Reference proteome</keyword>
<evidence type="ECO:0000313" key="3">
    <source>
        <dbReference type="Proteomes" id="UP000244309"/>
    </source>
</evidence>
<keyword evidence="1" id="KW-0175">Coiled coil</keyword>
<sequence length="294" mass="33811">METEVPKRGERVKKLLQQHVKKDVAISNPVQEAYEKKLSKDIDRTSKFLHQAKQALEKLEGEPVNEHESWTDETRRKAHTLALYEMYQKLPYTVMKNDSLGTATAAYITGKAVVQQTEATEELKKGNVELQQELNVLKTTLADYKTMSMLLEKRIAGHPGRVKAMEQKLHNAQHVDDELSEKTEHVREATASIKKVEDKLQQHMARVVTKLHAMLDWENTGMVDEDTFKMKIKHSMQLLQQLVSRLVQDPEKWVPVSSGSPEEQVVQLMHRNNLIEINSTGEFSIRLRNYGAEF</sequence>
<proteinExistence type="predicted"/>
<dbReference type="Proteomes" id="UP000244309">
    <property type="component" value="Unassembled WGS sequence"/>
</dbReference>
<reference evidence="2 3" key="1">
    <citation type="submission" date="2017-12" db="EMBL/GenBank/DDBJ databases">
        <title>Genome Sequence of a Multidrug-Resistant Candida haemulonii Isolate from a Patient with Chronic Leg Ulcers in Israel.</title>
        <authorList>
            <person name="Chow N.A."/>
            <person name="Gade L."/>
            <person name="Batra D."/>
            <person name="Rowe L.A."/>
            <person name="Ben-Ami R."/>
            <person name="Loparev V.N."/>
            <person name="Litvintseva A.P."/>
        </authorList>
    </citation>
    <scope>NUCLEOTIDE SEQUENCE [LARGE SCALE GENOMIC DNA]</scope>
    <source>
        <strain evidence="2 3">B11899</strain>
    </source>
</reference>
<gene>
    <name evidence="2" type="ORF">CXQ85_000518</name>
</gene>
<name>A0A2V1ATP1_9ASCO</name>